<gene>
    <name evidence="2" type="ORF">ACFONL_09435</name>
</gene>
<feature type="region of interest" description="Disordered" evidence="1">
    <location>
        <begin position="54"/>
        <end position="81"/>
    </location>
</feature>
<protein>
    <submittedName>
        <fullName evidence="2">Uncharacterized protein</fullName>
    </submittedName>
</protein>
<evidence type="ECO:0000256" key="1">
    <source>
        <dbReference type="SAM" id="MobiDB-lite"/>
    </source>
</evidence>
<evidence type="ECO:0000313" key="3">
    <source>
        <dbReference type="Proteomes" id="UP001595704"/>
    </source>
</evidence>
<reference evidence="3" key="1">
    <citation type="journal article" date="2019" name="Int. J. Syst. Evol. Microbiol.">
        <title>The Global Catalogue of Microorganisms (GCM) 10K type strain sequencing project: providing services to taxonomists for standard genome sequencing and annotation.</title>
        <authorList>
            <consortium name="The Broad Institute Genomics Platform"/>
            <consortium name="The Broad Institute Genome Sequencing Center for Infectious Disease"/>
            <person name="Wu L."/>
            <person name="Ma J."/>
        </authorList>
    </citation>
    <scope>NUCLEOTIDE SEQUENCE [LARGE SCALE GENOMIC DNA]</scope>
    <source>
        <strain evidence="3">KCTC 42282</strain>
    </source>
</reference>
<accession>A0ABV7UGC4</accession>
<keyword evidence="3" id="KW-1185">Reference proteome</keyword>
<organism evidence="2 3">
    <name type="scientific">Camelimonas fluminis</name>
    <dbReference type="NCBI Taxonomy" id="1576911"/>
    <lineage>
        <taxon>Bacteria</taxon>
        <taxon>Pseudomonadati</taxon>
        <taxon>Pseudomonadota</taxon>
        <taxon>Alphaproteobacteria</taxon>
        <taxon>Hyphomicrobiales</taxon>
        <taxon>Chelatococcaceae</taxon>
        <taxon>Camelimonas</taxon>
    </lineage>
</organism>
<dbReference type="Proteomes" id="UP001595704">
    <property type="component" value="Unassembled WGS sequence"/>
</dbReference>
<comment type="caution">
    <text evidence="2">The sequence shown here is derived from an EMBL/GenBank/DDBJ whole genome shotgun (WGS) entry which is preliminary data.</text>
</comment>
<evidence type="ECO:0000313" key="2">
    <source>
        <dbReference type="EMBL" id="MFC3637596.1"/>
    </source>
</evidence>
<sequence length="117" mass="12840">MTGISFAAQPLRKPRGVLPTMTADRSFETDLGADEAISPLATVSQAVNDLRIASRTPARKNRKEAADPVNKINPANFPENYPKIRIDKTQTGNSSLRSCYSIISKLHNSAHMQLLHP</sequence>
<proteinExistence type="predicted"/>
<dbReference type="EMBL" id="JBHRYC010000040">
    <property type="protein sequence ID" value="MFC3637596.1"/>
    <property type="molecule type" value="Genomic_DNA"/>
</dbReference>
<name>A0ABV7UGC4_9HYPH</name>
<dbReference type="RefSeq" id="WP_191320534.1">
    <property type="nucleotide sequence ID" value="NZ_BNCG01000019.1"/>
</dbReference>